<organism evidence="1 2">
    <name type="scientific">Pholiota conissans</name>
    <dbReference type="NCBI Taxonomy" id="109636"/>
    <lineage>
        <taxon>Eukaryota</taxon>
        <taxon>Fungi</taxon>
        <taxon>Dikarya</taxon>
        <taxon>Basidiomycota</taxon>
        <taxon>Agaricomycotina</taxon>
        <taxon>Agaricomycetes</taxon>
        <taxon>Agaricomycetidae</taxon>
        <taxon>Agaricales</taxon>
        <taxon>Agaricineae</taxon>
        <taxon>Strophariaceae</taxon>
        <taxon>Pholiota</taxon>
    </lineage>
</organism>
<protein>
    <recommendedName>
        <fullName evidence="3">F-box domain-containing protein</fullName>
    </recommendedName>
</protein>
<keyword evidence="2" id="KW-1185">Reference proteome</keyword>
<proteinExistence type="predicted"/>
<dbReference type="OrthoDB" id="2745898at2759"/>
<reference evidence="1" key="1">
    <citation type="submission" date="2020-11" db="EMBL/GenBank/DDBJ databases">
        <authorList>
            <consortium name="DOE Joint Genome Institute"/>
            <person name="Ahrendt S."/>
            <person name="Riley R."/>
            <person name="Andreopoulos W."/>
            <person name="Labutti K."/>
            <person name="Pangilinan J."/>
            <person name="Ruiz-Duenas F.J."/>
            <person name="Barrasa J.M."/>
            <person name="Sanchez-Garcia M."/>
            <person name="Camarero S."/>
            <person name="Miyauchi S."/>
            <person name="Serrano A."/>
            <person name="Linde D."/>
            <person name="Babiker R."/>
            <person name="Drula E."/>
            <person name="Ayuso-Fernandez I."/>
            <person name="Pacheco R."/>
            <person name="Padilla G."/>
            <person name="Ferreira P."/>
            <person name="Barriuso J."/>
            <person name="Kellner H."/>
            <person name="Castanera R."/>
            <person name="Alfaro M."/>
            <person name="Ramirez L."/>
            <person name="Pisabarro A.G."/>
            <person name="Kuo A."/>
            <person name="Tritt A."/>
            <person name="Lipzen A."/>
            <person name="He G."/>
            <person name="Yan M."/>
            <person name="Ng V."/>
            <person name="Cullen D."/>
            <person name="Martin F."/>
            <person name="Rosso M.-N."/>
            <person name="Henrissat B."/>
            <person name="Hibbett D."/>
            <person name="Martinez A.T."/>
            <person name="Grigoriev I.V."/>
        </authorList>
    </citation>
    <scope>NUCLEOTIDE SEQUENCE</scope>
    <source>
        <strain evidence="1">CIRM-BRFM 674</strain>
    </source>
</reference>
<name>A0A9P5YZ21_9AGAR</name>
<dbReference type="AlphaFoldDB" id="A0A9P5YZ21"/>
<evidence type="ECO:0000313" key="1">
    <source>
        <dbReference type="EMBL" id="KAF9478232.1"/>
    </source>
</evidence>
<dbReference type="EMBL" id="MU155239">
    <property type="protein sequence ID" value="KAF9478232.1"/>
    <property type="molecule type" value="Genomic_DNA"/>
</dbReference>
<sequence>MLDLPYELIELIIDIVAHSDDPNLSSTKACSLVCHDILCHCRKHSIFASITLASRPTRRPYYYAKSLSAARTKTTTVVDLHRLLDSSPDIGALIRNLGCCIQLDLTDSHKSLIFPTFKKISHLQSRYLARPDFPME</sequence>
<accession>A0A9P5YZ21</accession>
<evidence type="ECO:0000313" key="2">
    <source>
        <dbReference type="Proteomes" id="UP000807469"/>
    </source>
</evidence>
<comment type="caution">
    <text evidence="1">The sequence shown here is derived from an EMBL/GenBank/DDBJ whole genome shotgun (WGS) entry which is preliminary data.</text>
</comment>
<gene>
    <name evidence="1" type="ORF">BDN70DRAFT_58726</name>
</gene>
<dbReference type="Proteomes" id="UP000807469">
    <property type="component" value="Unassembled WGS sequence"/>
</dbReference>
<evidence type="ECO:0008006" key="3">
    <source>
        <dbReference type="Google" id="ProtNLM"/>
    </source>
</evidence>